<dbReference type="Pfam" id="PF13637">
    <property type="entry name" value="Ank_4"/>
    <property type="match status" value="1"/>
</dbReference>
<keyword evidence="4" id="KW-0677">Repeat</keyword>
<evidence type="ECO:0000256" key="11">
    <source>
        <dbReference type="PROSITE-ProRule" id="PRU00023"/>
    </source>
</evidence>
<evidence type="ECO:0000256" key="5">
    <source>
        <dbReference type="ARBA" id="ARBA00022989"/>
    </source>
</evidence>
<reference evidence="15" key="1">
    <citation type="submission" date="2022-07" db="EMBL/GenBank/DDBJ databases">
        <title>Phylogenomic reconstructions and comparative analyses of Kickxellomycotina fungi.</title>
        <authorList>
            <person name="Reynolds N.K."/>
            <person name="Stajich J.E."/>
            <person name="Barry K."/>
            <person name="Grigoriev I.V."/>
            <person name="Crous P."/>
            <person name="Smith M.E."/>
        </authorList>
    </citation>
    <scope>NUCLEOTIDE SEQUENCE</scope>
    <source>
        <strain evidence="15">NBRC 105413</strain>
    </source>
</reference>
<feature type="region of interest" description="Disordered" evidence="13">
    <location>
        <begin position="640"/>
        <end position="671"/>
    </location>
</feature>
<dbReference type="GO" id="GO:0016020">
    <property type="term" value="C:membrane"/>
    <property type="evidence" value="ECO:0007669"/>
    <property type="project" value="UniProtKB-SubCell"/>
</dbReference>
<comment type="similarity">
    <text evidence="2">Belongs to the DHHC palmitoyltransferase family. AKR/ZDHHC17 subfamily.</text>
</comment>
<dbReference type="PROSITE" id="PS50297">
    <property type="entry name" value="ANK_REP_REGION"/>
    <property type="match status" value="3"/>
</dbReference>
<feature type="compositionally biased region" description="Low complexity" evidence="13">
    <location>
        <begin position="20"/>
        <end position="33"/>
    </location>
</feature>
<comment type="subcellular location">
    <subcellularLocation>
        <location evidence="1">Membrane</location>
        <topology evidence="1">Multi-pass membrane protein</topology>
    </subcellularLocation>
</comment>
<evidence type="ECO:0000256" key="1">
    <source>
        <dbReference type="ARBA" id="ARBA00004141"/>
    </source>
</evidence>
<dbReference type="Gene3D" id="1.25.40.20">
    <property type="entry name" value="Ankyrin repeat-containing domain"/>
    <property type="match status" value="2"/>
</dbReference>
<feature type="domain" description="Palmitoyltransferase DHHC" evidence="14">
    <location>
        <begin position="497"/>
        <end position="631"/>
    </location>
</feature>
<evidence type="ECO:0000256" key="10">
    <source>
        <dbReference type="ARBA" id="ARBA00048048"/>
    </source>
</evidence>
<name>A0A9W8CKL4_9FUNG</name>
<dbReference type="InterPro" id="IPR001594">
    <property type="entry name" value="Palmitoyltrfase_DHHC"/>
</dbReference>
<dbReference type="EC" id="2.3.1.225" evidence="12"/>
<dbReference type="PANTHER" id="PTHR24161">
    <property type="entry name" value="ANK_REP_REGION DOMAIN-CONTAINING PROTEIN-RELATED"/>
    <property type="match status" value="1"/>
</dbReference>
<feature type="transmembrane region" description="Helical" evidence="12">
    <location>
        <begin position="405"/>
        <end position="426"/>
    </location>
</feature>
<feature type="transmembrane region" description="Helical" evidence="12">
    <location>
        <begin position="372"/>
        <end position="393"/>
    </location>
</feature>
<comment type="domain">
    <text evidence="12">The DHHC domain is required for palmitoyltransferase activity.</text>
</comment>
<evidence type="ECO:0000256" key="13">
    <source>
        <dbReference type="SAM" id="MobiDB-lite"/>
    </source>
</evidence>
<gene>
    <name evidence="15" type="primary">AKR1</name>
    <name evidence="15" type="ORF">LPJ64_000782</name>
</gene>
<dbReference type="EMBL" id="JANBOH010000017">
    <property type="protein sequence ID" value="KAJ1647896.1"/>
    <property type="molecule type" value="Genomic_DNA"/>
</dbReference>
<dbReference type="SMART" id="SM00248">
    <property type="entry name" value="ANK"/>
    <property type="match status" value="6"/>
</dbReference>
<evidence type="ECO:0000256" key="7">
    <source>
        <dbReference type="ARBA" id="ARBA00023136"/>
    </source>
</evidence>
<evidence type="ECO:0000256" key="9">
    <source>
        <dbReference type="ARBA" id="ARBA00023288"/>
    </source>
</evidence>
<feature type="transmembrane region" description="Helical" evidence="12">
    <location>
        <begin position="348"/>
        <end position="366"/>
    </location>
</feature>
<evidence type="ECO:0000256" key="8">
    <source>
        <dbReference type="ARBA" id="ARBA00023139"/>
    </source>
</evidence>
<dbReference type="PRINTS" id="PR01415">
    <property type="entry name" value="ANKYRIN"/>
</dbReference>
<evidence type="ECO:0000256" key="6">
    <source>
        <dbReference type="ARBA" id="ARBA00023043"/>
    </source>
</evidence>
<feature type="compositionally biased region" description="Basic residues" evidence="13">
    <location>
        <begin position="657"/>
        <end position="671"/>
    </location>
</feature>
<dbReference type="SUPFAM" id="SSF48403">
    <property type="entry name" value="Ankyrin repeat"/>
    <property type="match status" value="1"/>
</dbReference>
<dbReference type="Pfam" id="PF12796">
    <property type="entry name" value="Ank_2"/>
    <property type="match status" value="2"/>
</dbReference>
<feature type="region of interest" description="Disordered" evidence="13">
    <location>
        <begin position="1"/>
        <end position="83"/>
    </location>
</feature>
<evidence type="ECO:0000256" key="3">
    <source>
        <dbReference type="ARBA" id="ARBA00022692"/>
    </source>
</evidence>
<comment type="caution">
    <text evidence="15">The sequence shown here is derived from an EMBL/GenBank/DDBJ whole genome shotgun (WGS) entry which is preliminary data.</text>
</comment>
<dbReference type="AlphaFoldDB" id="A0A9W8CKL4"/>
<evidence type="ECO:0000259" key="14">
    <source>
        <dbReference type="Pfam" id="PF01529"/>
    </source>
</evidence>
<proteinExistence type="inferred from homology"/>
<feature type="transmembrane region" description="Helical" evidence="12">
    <location>
        <begin position="596"/>
        <end position="616"/>
    </location>
</feature>
<dbReference type="InterPro" id="IPR002110">
    <property type="entry name" value="Ankyrin_rpt"/>
</dbReference>
<feature type="repeat" description="ANK" evidence="11">
    <location>
        <begin position="255"/>
        <end position="287"/>
    </location>
</feature>
<dbReference type="PROSITE" id="PS50216">
    <property type="entry name" value="DHHC"/>
    <property type="match status" value="1"/>
</dbReference>
<keyword evidence="8" id="KW-0564">Palmitate</keyword>
<keyword evidence="3 12" id="KW-0812">Transmembrane</keyword>
<dbReference type="GO" id="GO:0019706">
    <property type="term" value="F:protein-cysteine S-palmitoyltransferase activity"/>
    <property type="evidence" value="ECO:0007669"/>
    <property type="project" value="UniProtKB-EC"/>
</dbReference>
<keyword evidence="16" id="KW-1185">Reference proteome</keyword>
<dbReference type="PROSITE" id="PS50088">
    <property type="entry name" value="ANK_REPEAT"/>
    <property type="match status" value="3"/>
</dbReference>
<feature type="region of interest" description="Disordered" evidence="13">
    <location>
        <begin position="695"/>
        <end position="735"/>
    </location>
</feature>
<keyword evidence="12 15" id="KW-0012">Acyltransferase</keyword>
<feature type="transmembrane region" description="Helical" evidence="12">
    <location>
        <begin position="446"/>
        <end position="466"/>
    </location>
</feature>
<feature type="repeat" description="ANK" evidence="11">
    <location>
        <begin position="116"/>
        <end position="138"/>
    </location>
</feature>
<dbReference type="InterPro" id="IPR036770">
    <property type="entry name" value="Ankyrin_rpt-contain_sf"/>
</dbReference>
<feature type="compositionally biased region" description="Polar residues" evidence="13">
    <location>
        <begin position="695"/>
        <end position="721"/>
    </location>
</feature>
<keyword evidence="9" id="KW-0449">Lipoprotein</keyword>
<feature type="transmembrane region" description="Helical" evidence="12">
    <location>
        <begin position="544"/>
        <end position="568"/>
    </location>
</feature>
<accession>A0A9W8CKL4</accession>
<comment type="catalytic activity">
    <reaction evidence="10 12">
        <text>L-cysteinyl-[protein] + hexadecanoyl-CoA = S-hexadecanoyl-L-cysteinyl-[protein] + CoA</text>
        <dbReference type="Rhea" id="RHEA:36683"/>
        <dbReference type="Rhea" id="RHEA-COMP:10131"/>
        <dbReference type="Rhea" id="RHEA-COMP:11032"/>
        <dbReference type="ChEBI" id="CHEBI:29950"/>
        <dbReference type="ChEBI" id="CHEBI:57287"/>
        <dbReference type="ChEBI" id="CHEBI:57379"/>
        <dbReference type="ChEBI" id="CHEBI:74151"/>
        <dbReference type="EC" id="2.3.1.225"/>
    </reaction>
</comment>
<evidence type="ECO:0000256" key="12">
    <source>
        <dbReference type="RuleBase" id="RU079119"/>
    </source>
</evidence>
<keyword evidence="7 12" id="KW-0472">Membrane</keyword>
<dbReference type="Pfam" id="PF01529">
    <property type="entry name" value="DHHC"/>
    <property type="match status" value="1"/>
</dbReference>
<evidence type="ECO:0000313" key="15">
    <source>
        <dbReference type="EMBL" id="KAJ1647896.1"/>
    </source>
</evidence>
<dbReference type="Proteomes" id="UP001145021">
    <property type="component" value="Unassembled WGS sequence"/>
</dbReference>
<keyword evidence="12 15" id="KW-0808">Transferase</keyword>
<evidence type="ECO:0000256" key="2">
    <source>
        <dbReference type="ARBA" id="ARBA00010104"/>
    </source>
</evidence>
<protein>
    <recommendedName>
        <fullName evidence="12">Palmitoyltransferase</fullName>
        <ecNumber evidence="12">2.3.1.225</ecNumber>
    </recommendedName>
</protein>
<feature type="region of interest" description="Disordered" evidence="13">
    <location>
        <begin position="815"/>
        <end position="836"/>
    </location>
</feature>
<keyword evidence="6 11" id="KW-0040">ANK repeat</keyword>
<evidence type="ECO:0000256" key="4">
    <source>
        <dbReference type="ARBA" id="ARBA00022737"/>
    </source>
</evidence>
<dbReference type="PANTHER" id="PTHR24161:SF85">
    <property type="entry name" value="PALMITOYLTRANSFERASE HIP14"/>
    <property type="match status" value="1"/>
</dbReference>
<organism evidence="15 16">
    <name type="scientific">Coemansia asiatica</name>
    <dbReference type="NCBI Taxonomy" id="1052880"/>
    <lineage>
        <taxon>Eukaryota</taxon>
        <taxon>Fungi</taxon>
        <taxon>Fungi incertae sedis</taxon>
        <taxon>Zoopagomycota</taxon>
        <taxon>Kickxellomycotina</taxon>
        <taxon>Kickxellomycetes</taxon>
        <taxon>Kickxellales</taxon>
        <taxon>Kickxellaceae</taxon>
        <taxon>Coemansia</taxon>
    </lineage>
</organism>
<evidence type="ECO:0000313" key="16">
    <source>
        <dbReference type="Proteomes" id="UP001145021"/>
    </source>
</evidence>
<sequence>MPLSAGTKDSKAQVADAAEPTASGSVSPSTPSKKTSKDSKQDFARVANKAEAQTAVTTGDVTGVIEGSTTQQQEPESTDIEEENSDFWEAIQKDDLDKVRQVIESGKVAAEQRDLQGNTPLHWAAQANASNVIRYLVEEKHADINARCQRFSAPVLFWAISQRHLNIVKYLVDKGANILLKDSGGLTALHAAVHSSSIPVLVYVACMQLAADASSLDAGDSNGTTPLMWAAYQKQQSMMEYLIRIGADINAFNKDGDTPLQFAMMSMVSDVVDTLLAQGADPEIRTPIPAFAMQSNEEPGVVHTKTPRDFAVQHSFADVFDQQVEQARKKRMIDDPGVKVLGRSLRKVIFAFAVPMVFVWIALYVISVYPWFFGMPLGLVVFAAMHIVVIRYITMSKLPLNIQSAPYFSAIFQSSAFYVFVTWLTRILPVTVSGQIDGHSIPTHKTLNFVFIALFGGCMYCFYRAVFGDPGYIARNETVLAAQPVICKLAASGSLDFDHFCRTCLNERPLRSKHCRVCNRCVARFDHHCPWTYNCVGIRNHQHFILFLMLLLFGIIGYIMLVSTYMSYVFVLYDPIPGQPCYLGSIACGMFQTDSWTIVITLWVGLNCIWAAFLLFSQLYQVAVGSTTNELTTGYARVSERKGGKHGHGHEHGHGHGHDRHHHHHQHRSNGGRKAIIKGAFGYLVSLIAGISGTTDSGDRTMSTSGVARSEGESGSQQVTPITPPPLSQSSTASSGEVLLQNQIDAQSSIPLKNMMRYSRLNASDGIDPARKKDPYNFGVVDNCLGFWTNDAEGRLVGADWYKVMELAELAPYRPPPAPQVQNDTADEHVSLNVNV</sequence>
<feature type="repeat" description="ANK" evidence="11">
    <location>
        <begin position="222"/>
        <end position="254"/>
    </location>
</feature>
<keyword evidence="5 12" id="KW-1133">Transmembrane helix</keyword>